<evidence type="ECO:0000313" key="2">
    <source>
        <dbReference type="EMBL" id="GGM49540.1"/>
    </source>
</evidence>
<dbReference type="Proteomes" id="UP000608890">
    <property type="component" value="Unassembled WGS sequence"/>
</dbReference>
<reference evidence="2" key="2">
    <citation type="submission" date="2020-09" db="EMBL/GenBank/DDBJ databases">
        <authorList>
            <person name="Sun Q."/>
            <person name="Zhou Y."/>
        </authorList>
    </citation>
    <scope>NUCLEOTIDE SEQUENCE</scope>
    <source>
        <strain evidence="2">CGMCC 4.7312</strain>
    </source>
</reference>
<organism evidence="2 3">
    <name type="scientific">Micromonospora sonchi</name>
    <dbReference type="NCBI Taxonomy" id="1763543"/>
    <lineage>
        <taxon>Bacteria</taxon>
        <taxon>Bacillati</taxon>
        <taxon>Actinomycetota</taxon>
        <taxon>Actinomycetes</taxon>
        <taxon>Micromonosporales</taxon>
        <taxon>Micromonosporaceae</taxon>
        <taxon>Micromonospora</taxon>
    </lineage>
</organism>
<comment type="caution">
    <text evidence="2">The sequence shown here is derived from an EMBL/GenBank/DDBJ whole genome shotgun (WGS) entry which is preliminary data.</text>
</comment>
<evidence type="ECO:0008006" key="4">
    <source>
        <dbReference type="Google" id="ProtNLM"/>
    </source>
</evidence>
<feature type="region of interest" description="Disordered" evidence="1">
    <location>
        <begin position="33"/>
        <end position="61"/>
    </location>
</feature>
<evidence type="ECO:0000256" key="1">
    <source>
        <dbReference type="SAM" id="MobiDB-lite"/>
    </source>
</evidence>
<dbReference type="EMBL" id="BMNB01000017">
    <property type="protein sequence ID" value="GGM49540.1"/>
    <property type="molecule type" value="Genomic_DNA"/>
</dbReference>
<gene>
    <name evidence="2" type="ORF">GCM10011608_38140</name>
</gene>
<evidence type="ECO:0000313" key="3">
    <source>
        <dbReference type="Proteomes" id="UP000608890"/>
    </source>
</evidence>
<protein>
    <recommendedName>
        <fullName evidence="4">Integrase</fullName>
    </recommendedName>
</protein>
<keyword evidence="3" id="KW-1185">Reference proteome</keyword>
<sequence length="61" mass="6432">MLGRASAAMTLDVYANLFEDDLDQVADRLDRAAARAAADSARTDGAGPDLDAARPARRQQG</sequence>
<accession>A0A917X0U8</accession>
<feature type="compositionally biased region" description="Low complexity" evidence="1">
    <location>
        <begin position="34"/>
        <end position="46"/>
    </location>
</feature>
<dbReference type="AlphaFoldDB" id="A0A917X0U8"/>
<name>A0A917X0U8_9ACTN</name>
<proteinExistence type="predicted"/>
<reference evidence="2" key="1">
    <citation type="journal article" date="2014" name="Int. J. Syst. Evol. Microbiol.">
        <title>Complete genome sequence of Corynebacterium casei LMG S-19264T (=DSM 44701T), isolated from a smear-ripened cheese.</title>
        <authorList>
            <consortium name="US DOE Joint Genome Institute (JGI-PGF)"/>
            <person name="Walter F."/>
            <person name="Albersmeier A."/>
            <person name="Kalinowski J."/>
            <person name="Ruckert C."/>
        </authorList>
    </citation>
    <scope>NUCLEOTIDE SEQUENCE</scope>
    <source>
        <strain evidence="2">CGMCC 4.7312</strain>
    </source>
</reference>